<keyword evidence="1" id="KW-1133">Transmembrane helix</keyword>
<dbReference type="EMBL" id="CAICTM010002657">
    <property type="protein sequence ID" value="CAB9529884.1"/>
    <property type="molecule type" value="Genomic_DNA"/>
</dbReference>
<proteinExistence type="predicted"/>
<keyword evidence="3" id="KW-1185">Reference proteome</keyword>
<dbReference type="Proteomes" id="UP001153069">
    <property type="component" value="Unassembled WGS sequence"/>
</dbReference>
<dbReference type="AlphaFoldDB" id="A0A9N8F1M6"/>
<keyword evidence="1" id="KW-0472">Membrane</keyword>
<evidence type="ECO:0000256" key="1">
    <source>
        <dbReference type="SAM" id="Phobius"/>
    </source>
</evidence>
<feature type="transmembrane region" description="Helical" evidence="1">
    <location>
        <begin position="78"/>
        <end position="98"/>
    </location>
</feature>
<protein>
    <submittedName>
        <fullName evidence="2">Uncharacterized protein</fullName>
    </submittedName>
</protein>
<keyword evidence="1" id="KW-0812">Transmembrane</keyword>
<accession>A0A9N8F1M6</accession>
<evidence type="ECO:0000313" key="3">
    <source>
        <dbReference type="Proteomes" id="UP001153069"/>
    </source>
</evidence>
<gene>
    <name evidence="2" type="ORF">SEMRO_2659_G333930.1</name>
</gene>
<organism evidence="2 3">
    <name type="scientific">Seminavis robusta</name>
    <dbReference type="NCBI Taxonomy" id="568900"/>
    <lineage>
        <taxon>Eukaryota</taxon>
        <taxon>Sar</taxon>
        <taxon>Stramenopiles</taxon>
        <taxon>Ochrophyta</taxon>
        <taxon>Bacillariophyta</taxon>
        <taxon>Bacillariophyceae</taxon>
        <taxon>Bacillariophycidae</taxon>
        <taxon>Naviculales</taxon>
        <taxon>Naviculaceae</taxon>
        <taxon>Seminavis</taxon>
    </lineage>
</organism>
<evidence type="ECO:0000313" key="2">
    <source>
        <dbReference type="EMBL" id="CAB9529884.1"/>
    </source>
</evidence>
<name>A0A9N8F1M6_9STRA</name>
<reference evidence="2" key="1">
    <citation type="submission" date="2020-06" db="EMBL/GenBank/DDBJ databases">
        <authorList>
            <consortium name="Plant Systems Biology data submission"/>
        </authorList>
    </citation>
    <scope>NUCLEOTIDE SEQUENCE</scope>
    <source>
        <strain evidence="2">D6</strain>
    </source>
</reference>
<sequence length="106" mass="12066">MRIFGRDKRIIADGIYGAASESDIISIENEFNSRDIAEFKERACARHEKYNGMIHLFKCLEENFGMAFPSTKNALKLVALWLVFNLIMAASLCLILTLPPRQQQNS</sequence>
<comment type="caution">
    <text evidence="2">The sequence shown here is derived from an EMBL/GenBank/DDBJ whole genome shotgun (WGS) entry which is preliminary data.</text>
</comment>